<dbReference type="PANTHER" id="PTHR32387">
    <property type="entry name" value="WU:FJ29H11"/>
    <property type="match status" value="1"/>
</dbReference>
<accession>A0A0B2QL27</accession>
<dbReference type="EMBL" id="KN657493">
    <property type="protein sequence ID" value="KHN22175.1"/>
    <property type="molecule type" value="Genomic_DNA"/>
</dbReference>
<dbReference type="PANTHER" id="PTHR32387:SF3">
    <property type="entry name" value="ATP_DNA BINDING PROTEIN"/>
    <property type="match status" value="1"/>
</dbReference>
<protein>
    <submittedName>
        <fullName evidence="1">Uncharacterized protein</fullName>
    </submittedName>
</protein>
<dbReference type="InterPro" id="IPR052957">
    <property type="entry name" value="Auxin_embryo_med"/>
</dbReference>
<name>A0A0B2QL27_GLYSO</name>
<proteinExistence type="predicted"/>
<gene>
    <name evidence="1" type="ORF">glysoja_034495</name>
</gene>
<dbReference type="AlphaFoldDB" id="A0A0B2QL27"/>
<dbReference type="Proteomes" id="UP000053555">
    <property type="component" value="Unassembled WGS sequence"/>
</dbReference>
<evidence type="ECO:0000313" key="1">
    <source>
        <dbReference type="EMBL" id="KHN22175.1"/>
    </source>
</evidence>
<reference evidence="1" key="1">
    <citation type="submission" date="2014-07" db="EMBL/GenBank/DDBJ databases">
        <title>Identification of a novel salt tolerance gene in wild soybean by whole-genome sequencing.</title>
        <authorList>
            <person name="Lam H.-M."/>
            <person name="Qi X."/>
            <person name="Li M.-W."/>
            <person name="Liu X."/>
            <person name="Xie M."/>
            <person name="Ni M."/>
            <person name="Xu X."/>
        </authorList>
    </citation>
    <scope>NUCLEOTIDE SEQUENCE [LARGE SCALE GENOMIC DNA]</scope>
    <source>
        <tissue evidence="1">Root</tissue>
    </source>
</reference>
<organism evidence="1">
    <name type="scientific">Glycine soja</name>
    <name type="common">Wild soybean</name>
    <dbReference type="NCBI Taxonomy" id="3848"/>
    <lineage>
        <taxon>Eukaryota</taxon>
        <taxon>Viridiplantae</taxon>
        <taxon>Streptophyta</taxon>
        <taxon>Embryophyta</taxon>
        <taxon>Tracheophyta</taxon>
        <taxon>Spermatophyta</taxon>
        <taxon>Magnoliopsida</taxon>
        <taxon>eudicotyledons</taxon>
        <taxon>Gunneridae</taxon>
        <taxon>Pentapetalae</taxon>
        <taxon>rosids</taxon>
        <taxon>fabids</taxon>
        <taxon>Fabales</taxon>
        <taxon>Fabaceae</taxon>
        <taxon>Papilionoideae</taxon>
        <taxon>50 kb inversion clade</taxon>
        <taxon>NPAAA clade</taxon>
        <taxon>indigoferoid/millettioid clade</taxon>
        <taxon>Phaseoleae</taxon>
        <taxon>Glycine</taxon>
        <taxon>Glycine subgen. Soja</taxon>
    </lineage>
</organism>
<sequence>MKKVSPPETLNIYAVLDCPQRKAKGAVVTRATKILFNEKPCPHCGIEYIVPKWVEERPTLQDIKQIYDAGDDLVPTTTIVFPLKPDKVNPVKQQLSNFHPEVLLFLAKIRHLSVREDRLTL</sequence>